<organism evidence="1 2">
    <name type="scientific">Tenacibaculum geojense</name>
    <dbReference type="NCBI Taxonomy" id="915352"/>
    <lineage>
        <taxon>Bacteria</taxon>
        <taxon>Pseudomonadati</taxon>
        <taxon>Bacteroidota</taxon>
        <taxon>Flavobacteriia</taxon>
        <taxon>Flavobacteriales</taxon>
        <taxon>Flavobacteriaceae</taxon>
        <taxon>Tenacibaculum</taxon>
    </lineage>
</organism>
<comment type="caution">
    <text evidence="1">The sequence shown here is derived from an EMBL/GenBank/DDBJ whole genome shotgun (WGS) entry which is preliminary data.</text>
</comment>
<sequence length="229" mass="27598">MKLSLFPIYLLLFFFNNKTLSQKDNNKKFEQIKDLQNSSLCYGNLFIERYAKITKSHNYFKSRDYLKADIFYRGELFENIDTKYDLTNDDIIIKINSTINNKPLIIILEQKLITEVTINKKKLVNNKKLGLVEHIFESDKLSILKKYKKKPIKKLNKKFINYTFTEEQIYYINYKSQNTDIRNKNTFIKLFPEHNKFIKKFFKQHRKLKISSTDLFYKKLTSNLIKLIN</sequence>
<accession>A0ABW3JU45</accession>
<keyword evidence="2" id="KW-1185">Reference proteome</keyword>
<dbReference type="RefSeq" id="WP_386108918.1">
    <property type="nucleotide sequence ID" value="NZ_JBHTJR010000054.1"/>
</dbReference>
<protein>
    <submittedName>
        <fullName evidence="1">Uncharacterized protein</fullName>
    </submittedName>
</protein>
<evidence type="ECO:0000313" key="1">
    <source>
        <dbReference type="EMBL" id="MFD0994042.1"/>
    </source>
</evidence>
<dbReference type="Proteomes" id="UP001597062">
    <property type="component" value="Unassembled WGS sequence"/>
</dbReference>
<name>A0ABW3JU45_9FLAO</name>
<evidence type="ECO:0000313" key="2">
    <source>
        <dbReference type="Proteomes" id="UP001597062"/>
    </source>
</evidence>
<gene>
    <name evidence="1" type="ORF">ACFQ1U_12570</name>
</gene>
<reference evidence="2" key="1">
    <citation type="journal article" date="2019" name="Int. J. Syst. Evol. Microbiol.">
        <title>The Global Catalogue of Microorganisms (GCM) 10K type strain sequencing project: providing services to taxonomists for standard genome sequencing and annotation.</title>
        <authorList>
            <consortium name="The Broad Institute Genomics Platform"/>
            <consortium name="The Broad Institute Genome Sequencing Center for Infectious Disease"/>
            <person name="Wu L."/>
            <person name="Ma J."/>
        </authorList>
    </citation>
    <scope>NUCLEOTIDE SEQUENCE [LARGE SCALE GENOMIC DNA]</scope>
    <source>
        <strain evidence="2">CCUG 60527</strain>
    </source>
</reference>
<proteinExistence type="predicted"/>
<dbReference type="EMBL" id="JBHTJR010000054">
    <property type="protein sequence ID" value="MFD0994042.1"/>
    <property type="molecule type" value="Genomic_DNA"/>
</dbReference>